<feature type="transmembrane region" description="Helical" evidence="1">
    <location>
        <begin position="70"/>
        <end position="95"/>
    </location>
</feature>
<feature type="transmembrane region" description="Helical" evidence="1">
    <location>
        <begin position="165"/>
        <end position="185"/>
    </location>
</feature>
<organism evidence="2">
    <name type="scientific">Streptomyces citricolor</name>
    <dbReference type="NCBI Taxonomy" id="212427"/>
    <lineage>
        <taxon>Bacteria</taxon>
        <taxon>Bacillati</taxon>
        <taxon>Actinomycetota</taxon>
        <taxon>Actinomycetes</taxon>
        <taxon>Kitasatosporales</taxon>
        <taxon>Streptomycetaceae</taxon>
        <taxon>Streptomyces</taxon>
    </lineage>
</organism>
<keyword evidence="1" id="KW-1133">Transmembrane helix</keyword>
<keyword evidence="1" id="KW-0812">Transmembrane</keyword>
<accession>A0A1B4ZCC2</accession>
<evidence type="ECO:0000313" key="2">
    <source>
        <dbReference type="EMBL" id="BAV57083.1"/>
    </source>
</evidence>
<dbReference type="AlphaFoldDB" id="A0A1B4ZCC2"/>
<name>A0A1B4ZCC2_9ACTN</name>
<proteinExistence type="predicted"/>
<feature type="transmembrane region" description="Helical" evidence="1">
    <location>
        <begin position="191"/>
        <end position="213"/>
    </location>
</feature>
<reference evidence="2" key="1">
    <citation type="journal article" date="2016" name="ChemBioChem">
        <title>Five-Membered Cyclitol Phosphate Formation by a myo-Inositol Phosphate Synthase Orthologue in the Biosynthesis of the Carbocyclic Nucleoside Antibiotic Aristeromycin.</title>
        <authorList>
            <person name="Kudo F."/>
            <person name="Tsunoda T."/>
            <person name="Takashima M."/>
            <person name="Eguchi T."/>
        </authorList>
    </citation>
    <scope>NUCLEOTIDE SEQUENCE</scope>
    <source>
        <strain evidence="2">NBRC 13005</strain>
    </source>
</reference>
<sequence length="222" mass="23151">MKCRSASVVLRATCSSGPAGGRTTLGAIALIGPAWICVLALFAVLGDALLPFLPSGTLVILAVLRTSQVAGAPVLLALGVALASFLGDLLLLSLARRGASLVDRRLAGKPQLAASVEHVQQSLSGRSPGAAAAMVVVARFVPAGRTVLDLAVGYSPDQSRSFLRWSALAAVVWAGYIVTLGWLNSHWFDTAWLSLAVSCCAATAISTAVARVIRRRRRHMAR</sequence>
<dbReference type="EMBL" id="LC054541">
    <property type="protein sequence ID" value="BAV57083.1"/>
    <property type="molecule type" value="Genomic_DNA"/>
</dbReference>
<protein>
    <submittedName>
        <fullName evidence="2">Uncharacterized protein</fullName>
    </submittedName>
</protein>
<feature type="transmembrane region" description="Helical" evidence="1">
    <location>
        <begin position="25"/>
        <end position="50"/>
    </location>
</feature>
<keyword evidence="1" id="KW-0472">Membrane</keyword>
<evidence type="ECO:0000256" key="1">
    <source>
        <dbReference type="SAM" id="Phobius"/>
    </source>
</evidence>